<evidence type="ECO:0000313" key="2">
    <source>
        <dbReference type="Proteomes" id="UP001062846"/>
    </source>
</evidence>
<evidence type="ECO:0000313" key="1">
    <source>
        <dbReference type="EMBL" id="KAI8540663.1"/>
    </source>
</evidence>
<keyword evidence="2" id="KW-1185">Reference proteome</keyword>
<dbReference type="EMBL" id="CM046395">
    <property type="protein sequence ID" value="KAI8540663.1"/>
    <property type="molecule type" value="Genomic_DNA"/>
</dbReference>
<protein>
    <submittedName>
        <fullName evidence="1">Uncharacterized protein</fullName>
    </submittedName>
</protein>
<proteinExistence type="predicted"/>
<name>A0ACC0MI12_RHOML</name>
<comment type="caution">
    <text evidence="1">The sequence shown here is derived from an EMBL/GenBank/DDBJ whole genome shotgun (WGS) entry which is preliminary data.</text>
</comment>
<organism evidence="1 2">
    <name type="scientific">Rhododendron molle</name>
    <name type="common">Chinese azalea</name>
    <name type="synonym">Azalea mollis</name>
    <dbReference type="NCBI Taxonomy" id="49168"/>
    <lineage>
        <taxon>Eukaryota</taxon>
        <taxon>Viridiplantae</taxon>
        <taxon>Streptophyta</taxon>
        <taxon>Embryophyta</taxon>
        <taxon>Tracheophyta</taxon>
        <taxon>Spermatophyta</taxon>
        <taxon>Magnoliopsida</taxon>
        <taxon>eudicotyledons</taxon>
        <taxon>Gunneridae</taxon>
        <taxon>Pentapetalae</taxon>
        <taxon>asterids</taxon>
        <taxon>Ericales</taxon>
        <taxon>Ericaceae</taxon>
        <taxon>Ericoideae</taxon>
        <taxon>Rhodoreae</taxon>
        <taxon>Rhododendron</taxon>
    </lineage>
</organism>
<sequence>MPNLMHHHRFHIIAGPVQIPSVGHQIIVPVQVEPPVRRSERVAQHPPGAVERRSVAMISSEYPDLYVGAAVRRRLVERDRYDGRPPVEGA</sequence>
<dbReference type="Proteomes" id="UP001062846">
    <property type="component" value="Chromosome 8"/>
</dbReference>
<gene>
    <name evidence="1" type="ORF">RHMOL_Rhmol08G0004000</name>
</gene>
<accession>A0ACC0MI12</accession>
<reference evidence="1" key="1">
    <citation type="submission" date="2022-02" db="EMBL/GenBank/DDBJ databases">
        <title>Plant Genome Project.</title>
        <authorList>
            <person name="Zhang R.-G."/>
        </authorList>
    </citation>
    <scope>NUCLEOTIDE SEQUENCE</scope>
    <source>
        <strain evidence="1">AT1</strain>
    </source>
</reference>